<dbReference type="Proteomes" id="UP001151287">
    <property type="component" value="Unassembled WGS sequence"/>
</dbReference>
<dbReference type="InterPro" id="IPR050586">
    <property type="entry name" value="CPA3_Na-H_Antiporter_D"/>
</dbReference>
<organism evidence="10 11">
    <name type="scientific">Rhynchospora breviuscula</name>
    <dbReference type="NCBI Taxonomy" id="2022672"/>
    <lineage>
        <taxon>Eukaryota</taxon>
        <taxon>Viridiplantae</taxon>
        <taxon>Streptophyta</taxon>
        <taxon>Embryophyta</taxon>
        <taxon>Tracheophyta</taxon>
        <taxon>Spermatophyta</taxon>
        <taxon>Magnoliopsida</taxon>
        <taxon>Liliopsida</taxon>
        <taxon>Poales</taxon>
        <taxon>Cyperaceae</taxon>
        <taxon>Cyperoideae</taxon>
        <taxon>Rhynchosporeae</taxon>
        <taxon>Rhynchospora</taxon>
    </lineage>
</organism>
<feature type="transmembrane region" description="Helical" evidence="8">
    <location>
        <begin position="165"/>
        <end position="185"/>
    </location>
</feature>
<keyword evidence="11" id="KW-1185">Reference proteome</keyword>
<dbReference type="OrthoDB" id="8300398at2759"/>
<dbReference type="InterPro" id="IPR003918">
    <property type="entry name" value="NADH_UbQ_OxRdtase"/>
</dbReference>
<feature type="transmembrane region" description="Helical" evidence="8">
    <location>
        <begin position="504"/>
        <end position="522"/>
    </location>
</feature>
<feature type="transmembrane region" description="Helical" evidence="8">
    <location>
        <begin position="205"/>
        <end position="233"/>
    </location>
</feature>
<comment type="subcellular location">
    <subcellularLocation>
        <location evidence="1">Cell membrane</location>
        <topology evidence="1">Multi-pass membrane protein</topology>
    </subcellularLocation>
</comment>
<evidence type="ECO:0000256" key="5">
    <source>
        <dbReference type="ARBA" id="ARBA00022989"/>
    </source>
</evidence>
<evidence type="ECO:0000313" key="11">
    <source>
        <dbReference type="Proteomes" id="UP001151287"/>
    </source>
</evidence>
<sequence length="653" mass="69455">MAVLFACGVYAMLERSLTRVLIGFLLLGNAANLLLLIVMGQPRIAPFYDGGTTDATDMSDALPQALALTAIVITFGISAFLLALIYRSWQLGQADTVVDDAEDVAIRERTASEAEDAMDEESRSDDDDVTTDFVGDVVSPIRVLHQGDLSHLVDDAPVDRVATQIVVSVASLATVLVLGAILLVAVDTTGPIAVAIAGWDIPLGIVLYVDVLAALLVVVTAIVLLAVLLFSIGQGAADNDEDTPVSIFYPAYLILGAGIFNAFIAGDLFNLYVGFEILLVASYVLITLGSTESRIRTGVVYIVVSLVSSILFLAAIAMVYGALGTVNMVQISERMAQLPQDVQTILHLMLLLAFAIKAAVFPLSFWLPDSYPTAPAPVTAVFAGLLTKVGVYAIIRTETQLFVANDLNFLLMMVALATMIVGILGAVAQAELKRILSFTLVSHIGYMIFGLAINTPLAVGATIYYIVHHIIVQTTLFLAVGLIERRAGSTSILKVKGLMRAAPLLAVLYFIPAVNLGGLPPFSGFIGKYALFDAAAQVGTPVMMVLIVGGIATSILTLYALMRAWNLSFWREENDSTETLERIAYLGNAPAAAISTERRTIPRIMTAATGGMVVVTVALTVFAGPLLDVCLRAGERITDGITLVQLQDQAGER</sequence>
<dbReference type="NCBIfam" id="NF009308">
    <property type="entry name" value="PRK12665.1"/>
    <property type="match status" value="1"/>
</dbReference>
<dbReference type="AlphaFoldDB" id="A0A9Q0BWV0"/>
<keyword evidence="3 8" id="KW-0812">Transmembrane</keyword>
<keyword evidence="6" id="KW-0520">NAD</keyword>
<feature type="transmembrane region" description="Helical" evidence="8">
    <location>
        <begin position="344"/>
        <end position="367"/>
    </location>
</feature>
<gene>
    <name evidence="10" type="ORF">LUZ63_023404</name>
</gene>
<feature type="transmembrane region" description="Helical" evidence="8">
    <location>
        <begin position="463"/>
        <end position="483"/>
    </location>
</feature>
<feature type="transmembrane region" description="Helical" evidence="8">
    <location>
        <begin position="604"/>
        <end position="627"/>
    </location>
</feature>
<feature type="transmembrane region" description="Helical" evidence="8">
    <location>
        <begin position="61"/>
        <end position="86"/>
    </location>
</feature>
<dbReference type="GO" id="GO:0008137">
    <property type="term" value="F:NADH dehydrogenase (ubiquinone) activity"/>
    <property type="evidence" value="ECO:0007669"/>
    <property type="project" value="InterPro"/>
</dbReference>
<dbReference type="GO" id="GO:0009536">
    <property type="term" value="C:plastid"/>
    <property type="evidence" value="ECO:0007669"/>
    <property type="project" value="UniProtKB-ARBA"/>
</dbReference>
<feature type="transmembrane region" description="Helical" evidence="8">
    <location>
        <begin position="435"/>
        <end position="457"/>
    </location>
</feature>
<dbReference type="EMBL" id="JAMQYH010001083">
    <property type="protein sequence ID" value="KAJ1681375.1"/>
    <property type="molecule type" value="Genomic_DNA"/>
</dbReference>
<dbReference type="Pfam" id="PF00361">
    <property type="entry name" value="Proton_antipo_M"/>
    <property type="match status" value="1"/>
</dbReference>
<feature type="transmembrane region" description="Helical" evidence="8">
    <location>
        <begin position="20"/>
        <end position="41"/>
    </location>
</feature>
<feature type="transmembrane region" description="Helical" evidence="8">
    <location>
        <begin position="407"/>
        <end position="428"/>
    </location>
</feature>
<evidence type="ECO:0000256" key="6">
    <source>
        <dbReference type="ARBA" id="ARBA00023027"/>
    </source>
</evidence>
<comment type="caution">
    <text evidence="10">The sequence shown here is derived from an EMBL/GenBank/DDBJ whole genome shotgun (WGS) entry which is preliminary data.</text>
</comment>
<evidence type="ECO:0000313" key="10">
    <source>
        <dbReference type="EMBL" id="KAJ1681375.1"/>
    </source>
</evidence>
<feature type="transmembrane region" description="Helical" evidence="8">
    <location>
        <begin position="300"/>
        <end position="324"/>
    </location>
</feature>
<evidence type="ECO:0000259" key="9">
    <source>
        <dbReference type="Pfam" id="PF00361"/>
    </source>
</evidence>
<keyword evidence="2" id="KW-1003">Cell membrane</keyword>
<dbReference type="GO" id="GO:0042773">
    <property type="term" value="P:ATP synthesis coupled electron transport"/>
    <property type="evidence" value="ECO:0007669"/>
    <property type="project" value="InterPro"/>
</dbReference>
<dbReference type="InterPro" id="IPR001750">
    <property type="entry name" value="ND/Mrp_TM"/>
</dbReference>
<evidence type="ECO:0000256" key="8">
    <source>
        <dbReference type="SAM" id="Phobius"/>
    </source>
</evidence>
<evidence type="ECO:0000256" key="1">
    <source>
        <dbReference type="ARBA" id="ARBA00004651"/>
    </source>
</evidence>
<feature type="transmembrane region" description="Helical" evidence="8">
    <location>
        <begin position="245"/>
        <end position="265"/>
    </location>
</feature>
<dbReference type="Gene3D" id="1.10.287.3510">
    <property type="match status" value="1"/>
</dbReference>
<keyword evidence="4" id="KW-1278">Translocase</keyword>
<accession>A0A9Q0BWV0</accession>
<dbReference type="InterPro" id="IPR039428">
    <property type="entry name" value="NUOK/Mnh_C1-like"/>
</dbReference>
<feature type="transmembrane region" description="Helical" evidence="8">
    <location>
        <begin position="542"/>
        <end position="561"/>
    </location>
</feature>
<dbReference type="Pfam" id="PF00420">
    <property type="entry name" value="Oxidored_q2"/>
    <property type="match status" value="1"/>
</dbReference>
<name>A0A9Q0BWV0_9POAL</name>
<dbReference type="PANTHER" id="PTHR42703:SF1">
    <property type="entry name" value="NA(+)_H(+) ANTIPORTER SUBUNIT D1"/>
    <property type="match status" value="1"/>
</dbReference>
<keyword evidence="7 8" id="KW-0472">Membrane</keyword>
<feature type="transmembrane region" description="Helical" evidence="8">
    <location>
        <begin position="374"/>
        <end position="395"/>
    </location>
</feature>
<dbReference type="PRINTS" id="PR01437">
    <property type="entry name" value="NUOXDRDTASE4"/>
</dbReference>
<evidence type="ECO:0000256" key="2">
    <source>
        <dbReference type="ARBA" id="ARBA00022475"/>
    </source>
</evidence>
<dbReference type="PANTHER" id="PTHR42703">
    <property type="entry name" value="NADH DEHYDROGENASE"/>
    <property type="match status" value="1"/>
</dbReference>
<dbReference type="GO" id="GO:0005886">
    <property type="term" value="C:plasma membrane"/>
    <property type="evidence" value="ECO:0007669"/>
    <property type="project" value="UniProtKB-SubCell"/>
</dbReference>
<evidence type="ECO:0000256" key="3">
    <source>
        <dbReference type="ARBA" id="ARBA00022692"/>
    </source>
</evidence>
<protein>
    <recommendedName>
        <fullName evidence="9">NADH:quinone oxidoreductase/Mrp antiporter transmembrane domain-containing protein</fullName>
    </recommendedName>
</protein>
<evidence type="ECO:0000256" key="4">
    <source>
        <dbReference type="ARBA" id="ARBA00022967"/>
    </source>
</evidence>
<feature type="transmembrane region" description="Helical" evidence="8">
    <location>
        <begin position="271"/>
        <end position="288"/>
    </location>
</feature>
<proteinExistence type="predicted"/>
<reference evidence="10" key="1">
    <citation type="journal article" date="2022" name="Cell">
        <title>Repeat-based holocentromeres influence genome architecture and karyotype evolution.</title>
        <authorList>
            <person name="Hofstatter P.G."/>
            <person name="Thangavel G."/>
            <person name="Lux T."/>
            <person name="Neumann P."/>
            <person name="Vondrak T."/>
            <person name="Novak P."/>
            <person name="Zhang M."/>
            <person name="Costa L."/>
            <person name="Castellani M."/>
            <person name="Scott A."/>
            <person name="Toegelov H."/>
            <person name="Fuchs J."/>
            <person name="Mata-Sucre Y."/>
            <person name="Dias Y."/>
            <person name="Vanzela A.L.L."/>
            <person name="Huettel B."/>
            <person name="Almeida C.C.S."/>
            <person name="Simkova H."/>
            <person name="Souza G."/>
            <person name="Pedrosa-Harand A."/>
            <person name="Macas J."/>
            <person name="Mayer K.F.X."/>
            <person name="Houben A."/>
            <person name="Marques A."/>
        </authorList>
    </citation>
    <scope>NUCLEOTIDE SEQUENCE</scope>
    <source>
        <strain evidence="10">RhyBre1mFocal</strain>
    </source>
</reference>
<keyword evidence="5 8" id="KW-1133">Transmembrane helix</keyword>
<evidence type="ECO:0000256" key="7">
    <source>
        <dbReference type="ARBA" id="ARBA00023136"/>
    </source>
</evidence>
<feature type="domain" description="NADH:quinone oxidoreductase/Mrp antiporter transmembrane" evidence="9">
    <location>
        <begin position="265"/>
        <end position="549"/>
    </location>
</feature>